<evidence type="ECO:0000256" key="3">
    <source>
        <dbReference type="ARBA" id="ARBA00022777"/>
    </source>
</evidence>
<dbReference type="Proteomes" id="UP000266177">
    <property type="component" value="Unassembled WGS sequence"/>
</dbReference>
<dbReference type="AlphaFoldDB" id="A0A3A3H9N1"/>
<dbReference type="Pfam" id="PF00294">
    <property type="entry name" value="PfkB"/>
    <property type="match status" value="1"/>
</dbReference>
<name>A0A3A3H9N1_PANTH</name>
<organism evidence="6 7">
    <name type="scientific">Paenibacillus thiaminolyticus</name>
    <name type="common">Bacillus thiaminolyticus</name>
    <dbReference type="NCBI Taxonomy" id="49283"/>
    <lineage>
        <taxon>Bacteria</taxon>
        <taxon>Bacillati</taxon>
        <taxon>Bacillota</taxon>
        <taxon>Bacilli</taxon>
        <taxon>Bacillales</taxon>
        <taxon>Paenibacillaceae</taxon>
        <taxon>Paenibacillus</taxon>
    </lineage>
</organism>
<dbReference type="PANTHER" id="PTHR10584">
    <property type="entry name" value="SUGAR KINASE"/>
    <property type="match status" value="1"/>
</dbReference>
<dbReference type="PROSITE" id="PS00584">
    <property type="entry name" value="PFKB_KINASES_2"/>
    <property type="match status" value="1"/>
</dbReference>
<dbReference type="RefSeq" id="WP_119790630.1">
    <property type="nucleotide sequence ID" value="NZ_QYZD01000001.1"/>
</dbReference>
<dbReference type="GO" id="GO:0005829">
    <property type="term" value="C:cytosol"/>
    <property type="evidence" value="ECO:0007669"/>
    <property type="project" value="TreeGrafter"/>
</dbReference>
<reference evidence="6 7" key="1">
    <citation type="submission" date="2018-09" db="EMBL/GenBank/DDBJ databases">
        <title>Paenibacillus SK2017-BO5.</title>
        <authorList>
            <person name="Piskunova J.V."/>
            <person name="Dubiley S.A."/>
            <person name="Severinov K.V."/>
        </authorList>
    </citation>
    <scope>NUCLEOTIDE SEQUENCE [LARGE SCALE GENOMIC DNA]</scope>
    <source>
        <strain evidence="6 7">BO5</strain>
    </source>
</reference>
<evidence type="ECO:0000256" key="2">
    <source>
        <dbReference type="ARBA" id="ARBA00022679"/>
    </source>
</evidence>
<sequence>MADLINRLKNTRSDAKVLVLGAAVIDVIIQLDSLPRTGDDVSAEHRETLVGGCAYNVAHILKQLQVDHDLFVPVGAGAYADIIRKQLHADGYPLLIEEDSGDNGWNLSIVEQDGERTFITISGIETKWKPAWFEQRRVEQYDYIYLSGYELEGPSGQVILDALAARKSSCRIIFDPSPRVTFVDQETLRRVLGMNTIMHLNRAELSGLTGKQELNDAVQEAHRQTGQPVVVTLGQDGTLLFTSEESEILPSQKVTVVDTIGAGDSHTGAFIAGLASGLPLREACLLGNDIAGQVVQQQGGRWSF</sequence>
<dbReference type="GO" id="GO:0016301">
    <property type="term" value="F:kinase activity"/>
    <property type="evidence" value="ECO:0007669"/>
    <property type="project" value="UniProtKB-KW"/>
</dbReference>
<comment type="caution">
    <text evidence="6">The sequence shown here is derived from an EMBL/GenBank/DDBJ whole genome shotgun (WGS) entry which is preliminary data.</text>
</comment>
<dbReference type="Gene3D" id="3.40.1190.20">
    <property type="match status" value="1"/>
</dbReference>
<dbReference type="OrthoDB" id="9775849at2"/>
<accession>A0A3A3H9N1</accession>
<dbReference type="InterPro" id="IPR029056">
    <property type="entry name" value="Ribokinase-like"/>
</dbReference>
<evidence type="ECO:0000259" key="5">
    <source>
        <dbReference type="Pfam" id="PF00294"/>
    </source>
</evidence>
<evidence type="ECO:0000313" key="6">
    <source>
        <dbReference type="EMBL" id="RJG26947.1"/>
    </source>
</evidence>
<evidence type="ECO:0000256" key="4">
    <source>
        <dbReference type="RuleBase" id="RU003704"/>
    </source>
</evidence>
<dbReference type="PRINTS" id="PR00990">
    <property type="entry name" value="RIBOKINASE"/>
</dbReference>
<dbReference type="InterPro" id="IPR002173">
    <property type="entry name" value="Carboh/pur_kinase_PfkB_CS"/>
</dbReference>
<dbReference type="InterPro" id="IPR011611">
    <property type="entry name" value="PfkB_dom"/>
</dbReference>
<dbReference type="SUPFAM" id="SSF53613">
    <property type="entry name" value="Ribokinase-like"/>
    <property type="match status" value="1"/>
</dbReference>
<dbReference type="EMBL" id="QYZD01000001">
    <property type="protein sequence ID" value="RJG26947.1"/>
    <property type="molecule type" value="Genomic_DNA"/>
</dbReference>
<keyword evidence="2 4" id="KW-0808">Transferase</keyword>
<keyword evidence="3 4" id="KW-0418">Kinase</keyword>
<dbReference type="InterPro" id="IPR002139">
    <property type="entry name" value="Ribo/fructo_kinase"/>
</dbReference>
<dbReference type="GO" id="GO:0006796">
    <property type="term" value="P:phosphate-containing compound metabolic process"/>
    <property type="evidence" value="ECO:0007669"/>
    <property type="project" value="UniProtKB-ARBA"/>
</dbReference>
<comment type="similarity">
    <text evidence="1 4">Belongs to the carbohydrate kinase PfkB family.</text>
</comment>
<dbReference type="PANTHER" id="PTHR10584:SF166">
    <property type="entry name" value="RIBOKINASE"/>
    <property type="match status" value="1"/>
</dbReference>
<gene>
    <name evidence="6" type="ORF">DQX05_02755</name>
</gene>
<protein>
    <submittedName>
        <fullName evidence="6">Ribokinase</fullName>
    </submittedName>
</protein>
<proteinExistence type="inferred from homology"/>
<evidence type="ECO:0000256" key="1">
    <source>
        <dbReference type="ARBA" id="ARBA00010688"/>
    </source>
</evidence>
<evidence type="ECO:0000313" key="7">
    <source>
        <dbReference type="Proteomes" id="UP000266177"/>
    </source>
</evidence>
<feature type="domain" description="Carbohydrate kinase PfkB" evidence="5">
    <location>
        <begin position="15"/>
        <end position="300"/>
    </location>
</feature>